<reference evidence="1" key="1">
    <citation type="submission" date="2021-05" db="EMBL/GenBank/DDBJ databases">
        <authorList>
            <person name="Scholz U."/>
            <person name="Mascher M."/>
            <person name="Fiebig A."/>
        </authorList>
    </citation>
    <scope>NUCLEOTIDE SEQUENCE [LARGE SCALE GENOMIC DNA]</scope>
</reference>
<sequence length="402" mass="45860">MSHSLSNNLTTGARCACDGQGLSNSTRHLFDGMPNEAAESGKDPFRRLPDEILRHVLSFLPEEDAMQTCVLDTRWRDLWRRATSLDFDFDFIKTATDTEWERFKQIVKLVIQLRGNSPLVKCVIKSFLDKEDAKLWIEYALMCEVRELIVISDYRDEDAPVLCYDAPFFSQHLKFLEFFDVNFEGSSLDFSSCPVLEDLKMGNYRICAPIISSQSLKHMCIANSCTFPQDFRLRIVAPELILLELDDKGLVLNGLSNAFNLELIAQSKMFIYRWDLKWCPVFDKLKTLLLNEWFAPVDLVCILQHSPILEMLTLQLGNTKSLIGATGGQETTKQSFVCAHLKVVNIERDEVDEGVQKILSILRACGILHNHISIKAPKLPSFYFSFRTGVYQGGIVPRSFLH</sequence>
<proteinExistence type="predicted"/>
<name>A0ACD5ZH47_AVESA</name>
<accession>A0ACD5ZH47</accession>
<dbReference type="EnsemblPlants" id="AVESA.00010b.r2.6DG1154720.1">
    <property type="protein sequence ID" value="AVESA.00010b.r2.6DG1154720.1.CDS"/>
    <property type="gene ID" value="AVESA.00010b.r2.6DG1154720"/>
</dbReference>
<organism evidence="1 2">
    <name type="scientific">Avena sativa</name>
    <name type="common">Oat</name>
    <dbReference type="NCBI Taxonomy" id="4498"/>
    <lineage>
        <taxon>Eukaryota</taxon>
        <taxon>Viridiplantae</taxon>
        <taxon>Streptophyta</taxon>
        <taxon>Embryophyta</taxon>
        <taxon>Tracheophyta</taxon>
        <taxon>Spermatophyta</taxon>
        <taxon>Magnoliopsida</taxon>
        <taxon>Liliopsida</taxon>
        <taxon>Poales</taxon>
        <taxon>Poaceae</taxon>
        <taxon>BOP clade</taxon>
        <taxon>Pooideae</taxon>
        <taxon>Poodae</taxon>
        <taxon>Poeae</taxon>
        <taxon>Poeae Chloroplast Group 1 (Aveneae type)</taxon>
        <taxon>Aveninae</taxon>
        <taxon>Avena</taxon>
    </lineage>
</organism>
<keyword evidence="2" id="KW-1185">Reference proteome</keyword>
<dbReference type="Proteomes" id="UP001732700">
    <property type="component" value="Chromosome 6D"/>
</dbReference>
<evidence type="ECO:0000313" key="2">
    <source>
        <dbReference type="Proteomes" id="UP001732700"/>
    </source>
</evidence>
<evidence type="ECO:0000313" key="1">
    <source>
        <dbReference type="EnsemblPlants" id="AVESA.00010b.r2.6DG1154720.1.CDS"/>
    </source>
</evidence>
<protein>
    <submittedName>
        <fullName evidence="1">Uncharacterized protein</fullName>
    </submittedName>
</protein>
<reference evidence="1" key="2">
    <citation type="submission" date="2025-09" db="UniProtKB">
        <authorList>
            <consortium name="EnsemblPlants"/>
        </authorList>
    </citation>
    <scope>IDENTIFICATION</scope>
</reference>